<organism evidence="2 3">
    <name type="scientific">Dictyocaulus viviparus</name>
    <name type="common">Bovine lungworm</name>
    <dbReference type="NCBI Taxonomy" id="29172"/>
    <lineage>
        <taxon>Eukaryota</taxon>
        <taxon>Metazoa</taxon>
        <taxon>Ecdysozoa</taxon>
        <taxon>Nematoda</taxon>
        <taxon>Chromadorea</taxon>
        <taxon>Rhabditida</taxon>
        <taxon>Rhabditina</taxon>
        <taxon>Rhabditomorpha</taxon>
        <taxon>Strongyloidea</taxon>
        <taxon>Metastrongylidae</taxon>
        <taxon>Dictyocaulus</taxon>
    </lineage>
</organism>
<dbReference type="GO" id="GO:0000245">
    <property type="term" value="P:spliceosomal complex assembly"/>
    <property type="evidence" value="ECO:0007669"/>
    <property type="project" value="InterPro"/>
</dbReference>
<dbReference type="OrthoDB" id="77463at2759"/>
<dbReference type="PROSITE" id="PS52001">
    <property type="entry name" value="AD"/>
    <property type="match status" value="1"/>
</dbReference>
<dbReference type="InterPro" id="IPR009422">
    <property type="entry name" value="Gemin6"/>
</dbReference>
<feature type="domain" description="AD" evidence="1">
    <location>
        <begin position="32"/>
        <end position="120"/>
    </location>
</feature>
<dbReference type="Pfam" id="PF20417">
    <property type="entry name" value="Gemin6_C"/>
    <property type="match status" value="1"/>
</dbReference>
<name>A0A0D8XH42_DICVI</name>
<gene>
    <name evidence="2" type="ORF">DICVIV_10970</name>
</gene>
<evidence type="ECO:0000313" key="2">
    <source>
        <dbReference type="EMBL" id="KJH43042.1"/>
    </source>
</evidence>
<dbReference type="AlphaFoldDB" id="A0A0D8XH42"/>
<sequence>MTLDPMKLIWIPREGYVSVGLVDESTSCCEQHSVELADMMGRMFGMRQTDDIDATEIEKRRDRLLAWLRANHVDVNECEDGSLLIFGVARIQSPFNQDSCYCDNAIILKRLRGLVSKVPE</sequence>
<reference evidence="2 3" key="1">
    <citation type="submission" date="2013-11" db="EMBL/GenBank/DDBJ databases">
        <title>Draft genome of the bovine lungworm Dictyocaulus viviparus.</title>
        <authorList>
            <person name="Mitreva M."/>
        </authorList>
    </citation>
    <scope>NUCLEOTIDE SEQUENCE [LARGE SCALE GENOMIC DNA]</scope>
    <source>
        <strain evidence="2 3">HannoverDv2000</strain>
    </source>
</reference>
<dbReference type="STRING" id="29172.A0A0D8XH42"/>
<protein>
    <recommendedName>
        <fullName evidence="1">AD domain-containing protein</fullName>
    </recommendedName>
</protein>
<proteinExistence type="predicted"/>
<dbReference type="EMBL" id="KN716599">
    <property type="protein sequence ID" value="KJH43042.1"/>
    <property type="molecule type" value="Genomic_DNA"/>
</dbReference>
<dbReference type="InterPro" id="IPR046856">
    <property type="entry name" value="Gemin6_C"/>
</dbReference>
<dbReference type="GO" id="GO:0032797">
    <property type="term" value="C:SMN complex"/>
    <property type="evidence" value="ECO:0007669"/>
    <property type="project" value="TreeGrafter"/>
</dbReference>
<keyword evidence="3" id="KW-1185">Reference proteome</keyword>
<dbReference type="GO" id="GO:0000387">
    <property type="term" value="P:spliceosomal snRNP assembly"/>
    <property type="evidence" value="ECO:0007669"/>
    <property type="project" value="TreeGrafter"/>
</dbReference>
<dbReference type="PANTHER" id="PTHR14710:SF2">
    <property type="entry name" value="GEM-ASSOCIATED PROTEIN 6"/>
    <property type="match status" value="1"/>
</dbReference>
<evidence type="ECO:0000259" key="1">
    <source>
        <dbReference type="PROSITE" id="PS52001"/>
    </source>
</evidence>
<dbReference type="PANTHER" id="PTHR14710">
    <property type="entry name" value="GEM-ASSOCIATED PROTEIN 6"/>
    <property type="match status" value="1"/>
</dbReference>
<reference evidence="3" key="2">
    <citation type="journal article" date="2016" name="Sci. Rep.">
        <title>Dictyocaulus viviparus genome, variome and transcriptome elucidate lungworm biology and support future intervention.</title>
        <authorList>
            <person name="McNulty S.N."/>
            <person name="Strube C."/>
            <person name="Rosa B.A."/>
            <person name="Martin J.C."/>
            <person name="Tyagi R."/>
            <person name="Choi Y.J."/>
            <person name="Wang Q."/>
            <person name="Hallsworth Pepin K."/>
            <person name="Zhang X."/>
            <person name="Ozersky P."/>
            <person name="Wilson R.K."/>
            <person name="Sternberg P.W."/>
            <person name="Gasser R.B."/>
            <person name="Mitreva M."/>
        </authorList>
    </citation>
    <scope>NUCLEOTIDE SEQUENCE [LARGE SCALE GENOMIC DNA]</scope>
    <source>
        <strain evidence="3">HannoverDv2000</strain>
    </source>
</reference>
<dbReference type="InterPro" id="IPR047574">
    <property type="entry name" value="AD"/>
</dbReference>
<dbReference type="Proteomes" id="UP000053766">
    <property type="component" value="Unassembled WGS sequence"/>
</dbReference>
<evidence type="ECO:0000313" key="3">
    <source>
        <dbReference type="Proteomes" id="UP000053766"/>
    </source>
</evidence>
<dbReference type="GO" id="GO:0005634">
    <property type="term" value="C:nucleus"/>
    <property type="evidence" value="ECO:0007669"/>
    <property type="project" value="InterPro"/>
</dbReference>
<accession>A0A0D8XH42</accession>